<dbReference type="PANTHER" id="PTHR42881">
    <property type="entry name" value="PROLYL ENDOPEPTIDASE"/>
    <property type="match status" value="1"/>
</dbReference>
<evidence type="ECO:0000256" key="5">
    <source>
        <dbReference type="ARBA" id="ARBA00022764"/>
    </source>
</evidence>
<dbReference type="GO" id="GO:0005829">
    <property type="term" value="C:cytosol"/>
    <property type="evidence" value="ECO:0007669"/>
    <property type="project" value="TreeGrafter"/>
</dbReference>
<dbReference type="SUPFAM" id="SSF50993">
    <property type="entry name" value="Peptidase/esterase 'gauge' domain"/>
    <property type="match status" value="1"/>
</dbReference>
<evidence type="ECO:0000259" key="11">
    <source>
        <dbReference type="Pfam" id="PF00326"/>
    </source>
</evidence>
<dbReference type="Gene3D" id="2.130.10.120">
    <property type="entry name" value="Prolyl oligopeptidase, N-terminal domain"/>
    <property type="match status" value="1"/>
</dbReference>
<dbReference type="Gene3D" id="3.40.50.1820">
    <property type="entry name" value="alpha/beta hydrolase"/>
    <property type="match status" value="1"/>
</dbReference>
<evidence type="ECO:0000256" key="9">
    <source>
        <dbReference type="ARBA" id="ARBA00081187"/>
    </source>
</evidence>
<dbReference type="GO" id="GO:0042597">
    <property type="term" value="C:periplasmic space"/>
    <property type="evidence" value="ECO:0007669"/>
    <property type="project" value="UniProtKB-SubCell"/>
</dbReference>
<protein>
    <recommendedName>
        <fullName evidence="9">Proline-specific endopeptidase</fullName>
    </recommendedName>
</protein>
<evidence type="ECO:0000256" key="10">
    <source>
        <dbReference type="SAM" id="SignalP"/>
    </source>
</evidence>
<dbReference type="SUPFAM" id="SSF53474">
    <property type="entry name" value="alpha/beta-Hydrolases"/>
    <property type="match status" value="1"/>
</dbReference>
<dbReference type="InterPro" id="IPR002470">
    <property type="entry name" value="Peptidase_S9A"/>
</dbReference>
<dbReference type="OrthoDB" id="9801421at2"/>
<evidence type="ECO:0000256" key="6">
    <source>
        <dbReference type="ARBA" id="ARBA00022801"/>
    </source>
</evidence>
<evidence type="ECO:0000256" key="8">
    <source>
        <dbReference type="ARBA" id="ARBA00060121"/>
    </source>
</evidence>
<dbReference type="PRINTS" id="PR00862">
    <property type="entry name" value="PROLIGOPTASE"/>
</dbReference>
<keyword evidence="4 10" id="KW-0732">Signal</keyword>
<evidence type="ECO:0000256" key="4">
    <source>
        <dbReference type="ARBA" id="ARBA00022729"/>
    </source>
</evidence>
<evidence type="ECO:0000256" key="1">
    <source>
        <dbReference type="ARBA" id="ARBA00004418"/>
    </source>
</evidence>
<keyword evidence="5" id="KW-0574">Periplasm</keyword>
<feature type="domain" description="Peptidase S9A N-terminal" evidence="12">
    <location>
        <begin position="29"/>
        <end position="409"/>
    </location>
</feature>
<dbReference type="InterPro" id="IPR023302">
    <property type="entry name" value="Pept_S9A_N"/>
</dbReference>
<keyword evidence="6" id="KW-0378">Hydrolase</keyword>
<name>A0A1G8T260_9FLAO</name>
<feature type="chain" id="PRO_5011638161" description="Proline-specific endopeptidase" evidence="10">
    <location>
        <begin position="19"/>
        <end position="694"/>
    </location>
</feature>
<dbReference type="PANTHER" id="PTHR42881:SF13">
    <property type="entry name" value="PROLYL ENDOPEPTIDASE"/>
    <property type="match status" value="1"/>
</dbReference>
<dbReference type="Proteomes" id="UP000199580">
    <property type="component" value="Unassembled WGS sequence"/>
</dbReference>
<comment type="subcellular location">
    <subcellularLocation>
        <location evidence="1">Periplasm</location>
    </subcellularLocation>
</comment>
<proteinExistence type="inferred from homology"/>
<keyword evidence="7" id="KW-0720">Serine protease</keyword>
<evidence type="ECO:0000259" key="12">
    <source>
        <dbReference type="Pfam" id="PF02897"/>
    </source>
</evidence>
<evidence type="ECO:0000256" key="2">
    <source>
        <dbReference type="ARBA" id="ARBA00005228"/>
    </source>
</evidence>
<keyword evidence="14" id="KW-1185">Reference proteome</keyword>
<dbReference type="Pfam" id="PF02897">
    <property type="entry name" value="Peptidase_S9_N"/>
    <property type="match status" value="1"/>
</dbReference>
<comment type="function">
    <text evidence="8">Cleaves peptide bonds on the C-terminal side of prolyl residues within peptides that are up to approximately 30 amino acids long. Has an absolute requirement for an X-Pro bond in the trans configuration immediately preceding the Pro-Y scissible bond.</text>
</comment>
<comment type="similarity">
    <text evidence="2">Belongs to the peptidase S9A family.</text>
</comment>
<dbReference type="InterPro" id="IPR029058">
    <property type="entry name" value="AB_hydrolase_fold"/>
</dbReference>
<feature type="signal peptide" evidence="10">
    <location>
        <begin position="1"/>
        <end position="18"/>
    </location>
</feature>
<dbReference type="GO" id="GO:0004252">
    <property type="term" value="F:serine-type endopeptidase activity"/>
    <property type="evidence" value="ECO:0007669"/>
    <property type="project" value="InterPro"/>
</dbReference>
<dbReference type="InterPro" id="IPR051167">
    <property type="entry name" value="Prolyl_oligopep/macrocyclase"/>
</dbReference>
<dbReference type="InterPro" id="IPR001375">
    <property type="entry name" value="Peptidase_S9_cat"/>
</dbReference>
<gene>
    <name evidence="13" type="ORF">SAMN04487935_0798</name>
</gene>
<dbReference type="PROSITE" id="PS00708">
    <property type="entry name" value="PRO_ENDOPEP_SER"/>
    <property type="match status" value="1"/>
</dbReference>
<dbReference type="STRING" id="1128970.SAMN04487935_0798"/>
<dbReference type="FunFam" id="3.40.50.1820:FF:000005">
    <property type="entry name" value="Prolyl endopeptidase"/>
    <property type="match status" value="1"/>
</dbReference>
<dbReference type="GO" id="GO:0006508">
    <property type="term" value="P:proteolysis"/>
    <property type="evidence" value="ECO:0007669"/>
    <property type="project" value="UniProtKB-KW"/>
</dbReference>
<sequence>MKKILLLLLVFGFCKSFGQPVFKSKSVPHKITKHGNSYADDYAWLENYKSDEVRNWVAKENELTDAELEIDRKEFSSEGKIKEYDYLSSNSLPIKKGKYFYMNFRLDKALPSSLYYAKSLIDKPVELVNPYKIYKNENAVISGNYPSRNSKYTAYQISMDGSDREEIRFCDIEKAKNLDDVLTNIKFSNVAWNGDRGVFYKKNSNVEVFARDSTYQVYYHRIGKLQSEDELVFDGTKNESYIRFFTSGNKLFIVETNKEETFKTYYYTNIDTENFYLEKFLEKDDADFKMLHYSKDRIYFSSKEFGWGDVRSFNIKNRSDETILIPQYYNNLLVDADFYENYIVCKYKTVSKNYINVYNREGQFIRKFDAPDGMDFNIRFFDSTTNDLFVSFYSYTLSFHNFKLNLETGIVKAFYSEYSRPKPTIFPLDYFETKTITYKSRDGKDIPITIVHKKGIVLDGNNPTLLKAYGGFGVVSGPKYDTGLLYFLGKGGVFAYAEIRGGGEKGPAWHKDGRGLKKMNTFNDFIDAAEFLIKEKYTSPQKLAITGASQGGLLVGVAMTQRPDLFKVAIPKVGVYDMIKFDDYTIGKYHHDEYGDPDKKDEFEAMMAYSPYHNIKDDVNYPVTLIITSENDDRVPPIHSYKFAARLQNRAAQKNPIFLKTLSNSGHYGKISNYNSRTEENAEFYNFLMYHLNN</sequence>
<evidence type="ECO:0000256" key="3">
    <source>
        <dbReference type="ARBA" id="ARBA00022670"/>
    </source>
</evidence>
<keyword evidence="3" id="KW-0645">Protease</keyword>
<dbReference type="AlphaFoldDB" id="A0A1G8T260"/>
<dbReference type="EMBL" id="FNEZ01000001">
    <property type="protein sequence ID" value="SDJ35689.1"/>
    <property type="molecule type" value="Genomic_DNA"/>
</dbReference>
<dbReference type="InterPro" id="IPR002471">
    <property type="entry name" value="Pept_S9_AS"/>
</dbReference>
<dbReference type="RefSeq" id="WP_091392010.1">
    <property type="nucleotide sequence ID" value="NZ_BKAI01000002.1"/>
</dbReference>
<evidence type="ECO:0000256" key="7">
    <source>
        <dbReference type="ARBA" id="ARBA00022825"/>
    </source>
</evidence>
<dbReference type="Pfam" id="PF00326">
    <property type="entry name" value="Peptidase_S9"/>
    <property type="match status" value="1"/>
</dbReference>
<dbReference type="GO" id="GO:0070012">
    <property type="term" value="F:oligopeptidase activity"/>
    <property type="evidence" value="ECO:0007669"/>
    <property type="project" value="TreeGrafter"/>
</dbReference>
<organism evidence="13 14">
    <name type="scientific">Flavobacterium noncentrifugens</name>
    <dbReference type="NCBI Taxonomy" id="1128970"/>
    <lineage>
        <taxon>Bacteria</taxon>
        <taxon>Pseudomonadati</taxon>
        <taxon>Bacteroidota</taxon>
        <taxon>Flavobacteriia</taxon>
        <taxon>Flavobacteriales</taxon>
        <taxon>Flavobacteriaceae</taxon>
        <taxon>Flavobacterium</taxon>
    </lineage>
</organism>
<reference evidence="13 14" key="1">
    <citation type="submission" date="2016-10" db="EMBL/GenBank/DDBJ databases">
        <authorList>
            <person name="de Groot N.N."/>
        </authorList>
    </citation>
    <scope>NUCLEOTIDE SEQUENCE [LARGE SCALE GENOMIC DNA]</scope>
    <source>
        <strain evidence="13 14">CGMCC 1.10076</strain>
    </source>
</reference>
<feature type="domain" description="Peptidase S9 prolyl oligopeptidase catalytic" evidence="11">
    <location>
        <begin position="485"/>
        <end position="693"/>
    </location>
</feature>
<accession>A0A1G8T260</accession>
<evidence type="ECO:0000313" key="13">
    <source>
        <dbReference type="EMBL" id="SDJ35689.1"/>
    </source>
</evidence>
<evidence type="ECO:0000313" key="14">
    <source>
        <dbReference type="Proteomes" id="UP000199580"/>
    </source>
</evidence>